<protein>
    <submittedName>
        <fullName evidence="1">Uncharacterized protein</fullName>
    </submittedName>
</protein>
<organism evidence="1 2">
    <name type="scientific">Lyngbya confervoides BDU141951</name>
    <dbReference type="NCBI Taxonomy" id="1574623"/>
    <lineage>
        <taxon>Bacteria</taxon>
        <taxon>Bacillati</taxon>
        <taxon>Cyanobacteriota</taxon>
        <taxon>Cyanophyceae</taxon>
        <taxon>Oscillatoriophycideae</taxon>
        <taxon>Oscillatoriales</taxon>
        <taxon>Microcoleaceae</taxon>
        <taxon>Lyngbya</taxon>
    </lineage>
</organism>
<dbReference type="EMBL" id="JTHE03000122">
    <property type="protein sequence ID" value="MCM1985404.1"/>
    <property type="molecule type" value="Genomic_DNA"/>
</dbReference>
<name>A0ABD4T9C4_9CYAN</name>
<dbReference type="Proteomes" id="UP000031561">
    <property type="component" value="Unassembled WGS sequence"/>
</dbReference>
<reference evidence="1 2" key="1">
    <citation type="journal article" date="2015" name="Genome Announc.">
        <title>Draft Genome Sequence of Filamentous Marine Cyanobacterium Lyngbya confervoides Strain BDU141951.</title>
        <authorList>
            <person name="Chandrababunaidu M.M."/>
            <person name="Sen D."/>
            <person name="Tripathy S."/>
        </authorList>
    </citation>
    <scope>NUCLEOTIDE SEQUENCE [LARGE SCALE GENOMIC DNA]</scope>
    <source>
        <strain evidence="1 2">BDU141951</strain>
    </source>
</reference>
<gene>
    <name evidence="1" type="ORF">QQ91_0021535</name>
</gene>
<dbReference type="RefSeq" id="WP_166283694.1">
    <property type="nucleotide sequence ID" value="NZ_JTHE03000122.1"/>
</dbReference>
<comment type="caution">
    <text evidence="1">The sequence shown here is derived from an EMBL/GenBank/DDBJ whole genome shotgun (WGS) entry which is preliminary data.</text>
</comment>
<proteinExistence type="predicted"/>
<evidence type="ECO:0000313" key="1">
    <source>
        <dbReference type="EMBL" id="MCM1985404.1"/>
    </source>
</evidence>
<keyword evidence="2" id="KW-1185">Reference proteome</keyword>
<sequence length="73" mass="8556">MLSEESKQLRFRFYHELEAAFRRICDEVADSDLKEGDIARLAQRIMQARHASLKILVDSDEMDEYFAAYPEAD</sequence>
<accession>A0ABD4T9C4</accession>
<dbReference type="AlphaFoldDB" id="A0ABD4T9C4"/>
<evidence type="ECO:0000313" key="2">
    <source>
        <dbReference type="Proteomes" id="UP000031561"/>
    </source>
</evidence>